<protein>
    <submittedName>
        <fullName evidence="1">Uncharacterized protein</fullName>
    </submittedName>
</protein>
<dbReference type="EMBL" id="BFAA01040262">
    <property type="protein sequence ID" value="GCB83618.1"/>
    <property type="molecule type" value="Genomic_DNA"/>
</dbReference>
<dbReference type="Proteomes" id="UP000288216">
    <property type="component" value="Unassembled WGS sequence"/>
</dbReference>
<feature type="non-terminal residue" evidence="1">
    <location>
        <position position="65"/>
    </location>
</feature>
<keyword evidence="2" id="KW-1185">Reference proteome</keyword>
<accession>A0A401QDY0</accession>
<reference evidence="1 2" key="1">
    <citation type="journal article" date="2018" name="Nat. Ecol. Evol.">
        <title>Shark genomes provide insights into elasmobranch evolution and the origin of vertebrates.</title>
        <authorList>
            <person name="Hara Y"/>
            <person name="Yamaguchi K"/>
            <person name="Onimaru K"/>
            <person name="Kadota M"/>
            <person name="Koyanagi M"/>
            <person name="Keeley SD"/>
            <person name="Tatsumi K"/>
            <person name="Tanaka K"/>
            <person name="Motone F"/>
            <person name="Kageyama Y"/>
            <person name="Nozu R"/>
            <person name="Adachi N"/>
            <person name="Nishimura O"/>
            <person name="Nakagawa R"/>
            <person name="Tanegashima C"/>
            <person name="Kiyatake I"/>
            <person name="Matsumoto R"/>
            <person name="Murakumo K"/>
            <person name="Nishida K"/>
            <person name="Terakita A"/>
            <person name="Kuratani S"/>
            <person name="Sato K"/>
            <person name="Hyodo S Kuraku.S."/>
        </authorList>
    </citation>
    <scope>NUCLEOTIDE SEQUENCE [LARGE SCALE GENOMIC DNA]</scope>
</reference>
<sequence>ENGSKNPRLSYSLQDLFFMPRMLDFHRISYTLNDLKDSRAAECHWKVPYRKVSNDTDCQIKAHLK</sequence>
<feature type="non-terminal residue" evidence="1">
    <location>
        <position position="1"/>
    </location>
</feature>
<proteinExistence type="predicted"/>
<evidence type="ECO:0000313" key="1">
    <source>
        <dbReference type="EMBL" id="GCB83618.1"/>
    </source>
</evidence>
<name>A0A401QDY0_SCYTO</name>
<dbReference type="AlphaFoldDB" id="A0A401QDY0"/>
<evidence type="ECO:0000313" key="2">
    <source>
        <dbReference type="Proteomes" id="UP000288216"/>
    </source>
</evidence>
<comment type="caution">
    <text evidence="1">The sequence shown here is derived from an EMBL/GenBank/DDBJ whole genome shotgun (WGS) entry which is preliminary data.</text>
</comment>
<gene>
    <name evidence="1" type="ORF">scyTo_0024156</name>
</gene>
<organism evidence="1 2">
    <name type="scientific">Scyliorhinus torazame</name>
    <name type="common">Cloudy catshark</name>
    <name type="synonym">Catulus torazame</name>
    <dbReference type="NCBI Taxonomy" id="75743"/>
    <lineage>
        <taxon>Eukaryota</taxon>
        <taxon>Metazoa</taxon>
        <taxon>Chordata</taxon>
        <taxon>Craniata</taxon>
        <taxon>Vertebrata</taxon>
        <taxon>Chondrichthyes</taxon>
        <taxon>Elasmobranchii</taxon>
        <taxon>Galeomorphii</taxon>
        <taxon>Galeoidea</taxon>
        <taxon>Carcharhiniformes</taxon>
        <taxon>Scyliorhinidae</taxon>
        <taxon>Scyliorhinus</taxon>
    </lineage>
</organism>